<evidence type="ECO:0000256" key="1">
    <source>
        <dbReference type="SAM" id="Phobius"/>
    </source>
</evidence>
<proteinExistence type="predicted"/>
<feature type="non-terminal residue" evidence="2">
    <location>
        <position position="1"/>
    </location>
</feature>
<keyword evidence="1" id="KW-0812">Transmembrane</keyword>
<feature type="transmembrane region" description="Helical" evidence="1">
    <location>
        <begin position="20"/>
        <end position="42"/>
    </location>
</feature>
<dbReference type="EMBL" id="JABEZW010000002">
    <property type="protein sequence ID" value="MBA0759289.1"/>
    <property type="molecule type" value="Genomic_DNA"/>
</dbReference>
<keyword evidence="1" id="KW-1133">Transmembrane helix</keyword>
<comment type="caution">
    <text evidence="2">The sequence shown here is derived from an EMBL/GenBank/DDBJ whole genome shotgun (WGS) entry which is preliminary data.</text>
</comment>
<organism evidence="2 3">
    <name type="scientific">Gossypium trilobum</name>
    <dbReference type="NCBI Taxonomy" id="34281"/>
    <lineage>
        <taxon>Eukaryota</taxon>
        <taxon>Viridiplantae</taxon>
        <taxon>Streptophyta</taxon>
        <taxon>Embryophyta</taxon>
        <taxon>Tracheophyta</taxon>
        <taxon>Spermatophyta</taxon>
        <taxon>Magnoliopsida</taxon>
        <taxon>eudicotyledons</taxon>
        <taxon>Gunneridae</taxon>
        <taxon>Pentapetalae</taxon>
        <taxon>rosids</taxon>
        <taxon>malvids</taxon>
        <taxon>Malvales</taxon>
        <taxon>Malvaceae</taxon>
        <taxon>Malvoideae</taxon>
        <taxon>Gossypium</taxon>
    </lineage>
</organism>
<evidence type="ECO:0000313" key="2">
    <source>
        <dbReference type="EMBL" id="MBA0759289.1"/>
    </source>
</evidence>
<dbReference type="Proteomes" id="UP000593568">
    <property type="component" value="Unassembled WGS sequence"/>
</dbReference>
<evidence type="ECO:0000313" key="3">
    <source>
        <dbReference type="Proteomes" id="UP000593568"/>
    </source>
</evidence>
<keyword evidence="1" id="KW-0472">Membrane</keyword>
<protein>
    <submittedName>
        <fullName evidence="2">Uncharacterized protein</fullName>
    </submittedName>
</protein>
<keyword evidence="3" id="KW-1185">Reference proteome</keyword>
<sequence length="78" mass="9604">TQLYQFRRFHSAHAPKTSINYIFGFFLVGFLWEMIHLMRDLVFQMNIVMRMKVFLLMRHHQAFIMKLLIEESKHLVLY</sequence>
<gene>
    <name evidence="2" type="ORF">Gotri_022197</name>
</gene>
<reference evidence="2 3" key="1">
    <citation type="journal article" date="2019" name="Genome Biol. Evol.">
        <title>Insights into the evolution of the New World diploid cottons (Gossypium, subgenus Houzingenia) based on genome sequencing.</title>
        <authorList>
            <person name="Grover C.E."/>
            <person name="Arick M.A. 2nd"/>
            <person name="Thrash A."/>
            <person name="Conover J.L."/>
            <person name="Sanders W.S."/>
            <person name="Peterson D.G."/>
            <person name="Frelichowski J.E."/>
            <person name="Scheffler J.A."/>
            <person name="Scheffler B.E."/>
            <person name="Wendel J.F."/>
        </authorList>
    </citation>
    <scope>NUCLEOTIDE SEQUENCE [LARGE SCALE GENOMIC DNA]</scope>
    <source>
        <strain evidence="2">8</strain>
        <tissue evidence="2">Leaf</tissue>
    </source>
</reference>
<name>A0A7J9DF33_9ROSI</name>
<feature type="non-terminal residue" evidence="2">
    <location>
        <position position="78"/>
    </location>
</feature>
<accession>A0A7J9DF33</accession>
<dbReference type="AlphaFoldDB" id="A0A7J9DF33"/>